<dbReference type="PANTHER" id="PTHR30204">
    <property type="entry name" value="REDOX-CYCLING DRUG-SENSING TRANSCRIPTIONAL ACTIVATOR SOXR"/>
    <property type="match status" value="1"/>
</dbReference>
<feature type="domain" description="HTH merR-type" evidence="8">
    <location>
        <begin position="9"/>
        <end position="77"/>
    </location>
</feature>
<dbReference type="AlphaFoldDB" id="Q09D44"/>
<evidence type="ECO:0000259" key="8">
    <source>
        <dbReference type="PROSITE" id="PS50937"/>
    </source>
</evidence>
<evidence type="ECO:0000256" key="1">
    <source>
        <dbReference type="ARBA" id="ARBA00022714"/>
    </source>
</evidence>
<dbReference type="EMBL" id="AAMD01000004">
    <property type="protein sequence ID" value="EAU69677.1"/>
    <property type="molecule type" value="Genomic_DNA"/>
</dbReference>
<dbReference type="InterPro" id="IPR009061">
    <property type="entry name" value="DNA-bd_dom_put_sf"/>
</dbReference>
<evidence type="ECO:0000256" key="4">
    <source>
        <dbReference type="ARBA" id="ARBA00023014"/>
    </source>
</evidence>
<dbReference type="PROSITE" id="PS50937">
    <property type="entry name" value="HTH_MERR_2"/>
    <property type="match status" value="1"/>
</dbReference>
<protein>
    <submittedName>
        <fullName evidence="9">Redox-sensitive transcriptional activator SoxR</fullName>
    </submittedName>
</protein>
<dbReference type="InterPro" id="IPR047057">
    <property type="entry name" value="MerR_fam"/>
</dbReference>
<dbReference type="SUPFAM" id="SSF46955">
    <property type="entry name" value="Putative DNA-binding domain"/>
    <property type="match status" value="1"/>
</dbReference>
<evidence type="ECO:0000256" key="5">
    <source>
        <dbReference type="ARBA" id="ARBA00023015"/>
    </source>
</evidence>
<dbReference type="NCBIfam" id="TIGR01950">
    <property type="entry name" value="SoxR"/>
    <property type="match status" value="1"/>
</dbReference>
<reference evidence="9 10" key="1">
    <citation type="submission" date="2006-04" db="EMBL/GenBank/DDBJ databases">
        <authorList>
            <person name="Nierman W.C."/>
        </authorList>
    </citation>
    <scope>NUCLEOTIDE SEQUENCE [LARGE SCALE GENOMIC DNA]</scope>
    <source>
        <strain evidence="9 10">DW4/3-1</strain>
    </source>
</reference>
<dbReference type="PATRIC" id="fig|378806.16.peg.9078"/>
<dbReference type="SMART" id="SM00422">
    <property type="entry name" value="HTH_MERR"/>
    <property type="match status" value="1"/>
</dbReference>
<keyword evidence="1" id="KW-0001">2Fe-2S</keyword>
<dbReference type="InterPro" id="IPR015358">
    <property type="entry name" value="Tscrpt_reg_MerR_DNA-bd"/>
</dbReference>
<name>Q09D44_STIAD</name>
<accession>Q09D44</accession>
<evidence type="ECO:0000313" key="10">
    <source>
        <dbReference type="Proteomes" id="UP000032702"/>
    </source>
</evidence>
<comment type="caution">
    <text evidence="9">The sequence shown here is derived from an EMBL/GenBank/DDBJ whole genome shotgun (WGS) entry which is preliminary data.</text>
</comment>
<keyword evidence="7" id="KW-0804">Transcription</keyword>
<dbReference type="Pfam" id="PF00376">
    <property type="entry name" value="MerR"/>
    <property type="match status" value="1"/>
</dbReference>
<keyword evidence="6" id="KW-0238">DNA-binding</keyword>
<dbReference type="GO" id="GO:0051537">
    <property type="term" value="F:2 iron, 2 sulfur cluster binding"/>
    <property type="evidence" value="ECO:0007669"/>
    <property type="project" value="UniProtKB-KW"/>
</dbReference>
<dbReference type="GO" id="GO:0003700">
    <property type="term" value="F:DNA-binding transcription factor activity"/>
    <property type="evidence" value="ECO:0007669"/>
    <property type="project" value="InterPro"/>
</dbReference>
<dbReference type="GO" id="GO:0003677">
    <property type="term" value="F:DNA binding"/>
    <property type="evidence" value="ECO:0007669"/>
    <property type="project" value="UniProtKB-KW"/>
</dbReference>
<dbReference type="InterPro" id="IPR010211">
    <property type="entry name" value="Redox-sen_tscrpt-act_SoxR"/>
</dbReference>
<dbReference type="InterPro" id="IPR000551">
    <property type="entry name" value="MerR-type_HTH_dom"/>
</dbReference>
<dbReference type="Pfam" id="PF09278">
    <property type="entry name" value="MerR-DNA-bind"/>
    <property type="match status" value="1"/>
</dbReference>
<dbReference type="PRINTS" id="PR00040">
    <property type="entry name" value="HTHMERR"/>
</dbReference>
<keyword evidence="3" id="KW-0408">Iron</keyword>
<dbReference type="GO" id="GO:0046872">
    <property type="term" value="F:metal ion binding"/>
    <property type="evidence" value="ECO:0007669"/>
    <property type="project" value="UniProtKB-KW"/>
</dbReference>
<keyword evidence="2" id="KW-0479">Metal-binding</keyword>
<evidence type="ECO:0000256" key="6">
    <source>
        <dbReference type="ARBA" id="ARBA00023125"/>
    </source>
</evidence>
<dbReference type="Proteomes" id="UP000032702">
    <property type="component" value="Unassembled WGS sequence"/>
</dbReference>
<gene>
    <name evidence="9" type="primary">soxR</name>
    <name evidence="9" type="ORF">STIAU_2949</name>
</gene>
<keyword evidence="5" id="KW-0805">Transcription regulation</keyword>
<sequence length="156" mass="17356">MEMSTLPAMITIGELAARSGMATSALRFYEKEGLIRAERTGGNQRRFPRSELRRVSFIRAAQQVGLTLEEIREALASLPGSRTPTQADWEKLSHAWRHRLDDRIAQLERLRDKLTSCIGCGCLSLKKCHLYNPDDQAALGGPGARYLLGDTSTPKT</sequence>
<evidence type="ECO:0000256" key="3">
    <source>
        <dbReference type="ARBA" id="ARBA00023004"/>
    </source>
</evidence>
<dbReference type="GO" id="GO:0006979">
    <property type="term" value="P:response to oxidative stress"/>
    <property type="evidence" value="ECO:0007669"/>
    <property type="project" value="InterPro"/>
</dbReference>
<keyword evidence="4" id="KW-0411">Iron-sulfur</keyword>
<evidence type="ECO:0000256" key="2">
    <source>
        <dbReference type="ARBA" id="ARBA00022723"/>
    </source>
</evidence>
<organism evidence="9 10">
    <name type="scientific">Stigmatella aurantiaca (strain DW4/3-1)</name>
    <dbReference type="NCBI Taxonomy" id="378806"/>
    <lineage>
        <taxon>Bacteria</taxon>
        <taxon>Pseudomonadati</taxon>
        <taxon>Myxococcota</taxon>
        <taxon>Myxococcia</taxon>
        <taxon>Myxococcales</taxon>
        <taxon>Cystobacterineae</taxon>
        <taxon>Archangiaceae</taxon>
        <taxon>Stigmatella</taxon>
    </lineage>
</organism>
<dbReference type="CDD" id="cd01110">
    <property type="entry name" value="HTH_SoxR"/>
    <property type="match status" value="1"/>
</dbReference>
<evidence type="ECO:0000256" key="7">
    <source>
        <dbReference type="ARBA" id="ARBA00023163"/>
    </source>
</evidence>
<dbReference type="PANTHER" id="PTHR30204:SF0">
    <property type="entry name" value="REDOX-SENSITIVE TRANSCRIPTIONAL ACTIVATOR SOXR"/>
    <property type="match status" value="1"/>
</dbReference>
<proteinExistence type="predicted"/>
<evidence type="ECO:0000313" key="9">
    <source>
        <dbReference type="EMBL" id="EAU69677.1"/>
    </source>
</evidence>
<dbReference type="Gene3D" id="1.10.1660.10">
    <property type="match status" value="1"/>
</dbReference>